<dbReference type="HOGENOM" id="CLU_057607_1_0_4"/>
<dbReference type="AlphaFoldDB" id="G0EYN3"/>
<comment type="cofactor">
    <cofactor evidence="11">
        <name>Mg(2+)</name>
        <dbReference type="ChEBI" id="CHEBI:18420"/>
    </cofactor>
    <text evidence="11">Binds 1 Mg(2+) ion per subunit.</text>
</comment>
<dbReference type="PRINTS" id="PR01100">
    <property type="entry name" value="SHIKIMTKNASE"/>
</dbReference>
<organism evidence="13 14">
    <name type="scientific">Cupriavidus necator (strain ATCC 43291 / DSM 13513 / CCUG 52238 / LMG 8453 / N-1)</name>
    <name type="common">Ralstonia eutropha</name>
    <dbReference type="NCBI Taxonomy" id="1042878"/>
    <lineage>
        <taxon>Bacteria</taxon>
        <taxon>Pseudomonadati</taxon>
        <taxon>Pseudomonadota</taxon>
        <taxon>Betaproteobacteria</taxon>
        <taxon>Burkholderiales</taxon>
        <taxon>Burkholderiaceae</taxon>
        <taxon>Cupriavidus</taxon>
    </lineage>
</organism>
<comment type="caution">
    <text evidence="11">Lacks conserved residue(s) required for the propagation of feature annotation.</text>
</comment>
<comment type="subcellular location">
    <subcellularLocation>
        <location evidence="11">Cytoplasm</location>
    </subcellularLocation>
</comment>
<comment type="similarity">
    <text evidence="2 11">Belongs to the shikimate kinase family.</text>
</comment>
<comment type="function">
    <text evidence="11">Catalyzes the specific phosphorylation of the 3-hydroxyl group of shikimic acid using ATP as a cosubstrate.</text>
</comment>
<dbReference type="InterPro" id="IPR031322">
    <property type="entry name" value="Shikimate/glucono_kinase"/>
</dbReference>
<evidence type="ECO:0000256" key="2">
    <source>
        <dbReference type="ARBA" id="ARBA00006997"/>
    </source>
</evidence>
<dbReference type="UniPathway" id="UPA00053">
    <property type="reaction ID" value="UER00088"/>
</dbReference>
<feature type="binding site" evidence="11">
    <location>
        <position position="145"/>
    </location>
    <ligand>
        <name>substrate</name>
    </ligand>
</feature>
<comment type="pathway">
    <text evidence="1 11">Metabolic intermediate biosynthesis; chorismate biosynthesis; chorismate from D-erythrose 4-phosphate and phosphoenolpyruvate: step 5/7.</text>
</comment>
<keyword evidence="6 11" id="KW-0547">Nucleotide-binding</keyword>
<keyword evidence="11" id="KW-0460">Magnesium</keyword>
<evidence type="ECO:0000256" key="5">
    <source>
        <dbReference type="ARBA" id="ARBA00022679"/>
    </source>
</evidence>
<sequence length="283" mass="31073">MRPFFARRGRPGGGPGTSQPCGPCRIRHLPAAPQHKKMMQFPTGEDGPHATLPNDSPVTASATGPAAQRQAQDRRDADRSDSERPESDRPNLFFVGLMGAGKTTVGRTVARRLHYPFFDSDHELEAHCGVRIPVIFEVEGEAGFRDREAAMIRELAARQGIVLATGGGAVLRAENREVLKARGTVVYLRASPHDLWLRTRHDRNRPLLQTEDPKGKLEALYAERDPLYREVADFIIETGKPSVAQLANMVLMQLEMAGFPIDPPQPASAPQEASEPPAQDPNP</sequence>
<dbReference type="GO" id="GO:0005524">
    <property type="term" value="F:ATP binding"/>
    <property type="evidence" value="ECO:0007669"/>
    <property type="project" value="UniProtKB-UniRule"/>
</dbReference>
<feature type="binding site" evidence="11">
    <location>
        <position position="167"/>
    </location>
    <ligand>
        <name>substrate</name>
    </ligand>
</feature>
<feature type="binding site" evidence="11">
    <location>
        <position position="224"/>
    </location>
    <ligand>
        <name>substrate</name>
    </ligand>
</feature>
<dbReference type="KEGG" id="cnc:CNE_1c33760"/>
<dbReference type="PANTHER" id="PTHR21087">
    <property type="entry name" value="SHIKIMATE KINASE"/>
    <property type="match status" value="1"/>
</dbReference>
<dbReference type="Pfam" id="PF01202">
    <property type="entry name" value="SKI"/>
    <property type="match status" value="1"/>
</dbReference>
<feature type="region of interest" description="Disordered" evidence="12">
    <location>
        <begin position="1"/>
        <end position="92"/>
    </location>
</feature>
<evidence type="ECO:0000256" key="7">
    <source>
        <dbReference type="ARBA" id="ARBA00022777"/>
    </source>
</evidence>
<reference evidence="13 14" key="1">
    <citation type="journal article" date="2011" name="J. Bacteriol.">
        <title>Complete genome sequence of the type strain Cupriavidus necator N-1.</title>
        <authorList>
            <person name="Poehlein A."/>
            <person name="Kusian B."/>
            <person name="Friedrich B."/>
            <person name="Daniel R."/>
            <person name="Bowien B."/>
        </authorList>
    </citation>
    <scope>NUCLEOTIDE SEQUENCE [LARGE SCALE GENOMIC DNA]</scope>
    <source>
        <strain evidence="14">ATCC 43291 / DSM 13513 / CCUG 52238 / LMG 8453 / N-1</strain>
    </source>
</reference>
<comment type="subunit">
    <text evidence="11">Monomer.</text>
</comment>
<evidence type="ECO:0000256" key="8">
    <source>
        <dbReference type="ARBA" id="ARBA00022840"/>
    </source>
</evidence>
<evidence type="ECO:0000256" key="4">
    <source>
        <dbReference type="ARBA" id="ARBA00022605"/>
    </source>
</evidence>
<dbReference type="PROSITE" id="PS01128">
    <property type="entry name" value="SHIKIMATE_KINASE"/>
    <property type="match status" value="1"/>
</dbReference>
<evidence type="ECO:0000256" key="6">
    <source>
        <dbReference type="ARBA" id="ARBA00022741"/>
    </source>
</evidence>
<dbReference type="SUPFAM" id="SSF52540">
    <property type="entry name" value="P-loop containing nucleoside triphosphate hydrolases"/>
    <property type="match status" value="1"/>
</dbReference>
<dbReference type="GO" id="GO:0009073">
    <property type="term" value="P:aromatic amino acid family biosynthetic process"/>
    <property type="evidence" value="ECO:0007669"/>
    <property type="project" value="UniProtKB-KW"/>
</dbReference>
<dbReference type="InterPro" id="IPR000623">
    <property type="entry name" value="Shikimate_kinase/TSH1"/>
</dbReference>
<evidence type="ECO:0000256" key="1">
    <source>
        <dbReference type="ARBA" id="ARBA00004842"/>
    </source>
</evidence>
<dbReference type="HAMAP" id="MF_00109">
    <property type="entry name" value="Shikimate_kinase"/>
    <property type="match status" value="1"/>
</dbReference>
<keyword evidence="11" id="KW-0963">Cytoplasm</keyword>
<dbReference type="Gene3D" id="3.40.50.300">
    <property type="entry name" value="P-loop containing nucleotide triphosphate hydrolases"/>
    <property type="match status" value="1"/>
</dbReference>
<keyword evidence="8 11" id="KW-0067">ATP-binding</keyword>
<evidence type="ECO:0000256" key="12">
    <source>
        <dbReference type="SAM" id="MobiDB-lite"/>
    </source>
</evidence>
<accession>G0EYN3</accession>
<gene>
    <name evidence="13" type="primary">aroK2</name>
    <name evidence="11" type="synonym">aroK</name>
    <name evidence="13" type="ordered locus">CNE_1c33760</name>
</gene>
<feature type="compositionally biased region" description="Basic and acidic residues" evidence="12">
    <location>
        <begin position="71"/>
        <end position="89"/>
    </location>
</feature>
<feature type="region of interest" description="Disordered" evidence="12">
    <location>
        <begin position="261"/>
        <end position="283"/>
    </location>
</feature>
<dbReference type="CDD" id="cd00464">
    <property type="entry name" value="SK"/>
    <property type="match status" value="1"/>
</dbReference>
<proteinExistence type="inferred from homology"/>
<dbReference type="PANTHER" id="PTHR21087:SF16">
    <property type="entry name" value="SHIKIMATE KINASE 1, CHLOROPLASTIC"/>
    <property type="match status" value="1"/>
</dbReference>
<evidence type="ECO:0000313" key="14">
    <source>
        <dbReference type="Proteomes" id="UP000006798"/>
    </source>
</evidence>
<keyword evidence="7 11" id="KW-0418">Kinase</keyword>
<keyword evidence="5 11" id="KW-0808">Transferase</keyword>
<feature type="binding site" evidence="11">
    <location>
        <position position="121"/>
    </location>
    <ligand>
        <name>substrate</name>
    </ligand>
</feature>
<feature type="binding site" evidence="11">
    <location>
        <position position="205"/>
    </location>
    <ligand>
        <name>ATP</name>
        <dbReference type="ChEBI" id="CHEBI:30616"/>
    </ligand>
</feature>
<evidence type="ECO:0000256" key="10">
    <source>
        <dbReference type="ARBA" id="ARBA00048567"/>
    </source>
</evidence>
<protein>
    <recommendedName>
        <fullName evidence="3 11">Shikimate kinase</fullName>
        <shortName evidence="11">SK</shortName>
        <ecNumber evidence="3 11">2.7.1.71</ecNumber>
    </recommendedName>
</protein>
<name>G0EYN3_CUPNN</name>
<keyword evidence="4 11" id="KW-0028">Amino-acid biosynthesis</keyword>
<dbReference type="GO" id="GO:0009423">
    <property type="term" value="P:chorismate biosynthetic process"/>
    <property type="evidence" value="ECO:0007669"/>
    <property type="project" value="UniProtKB-UniRule"/>
</dbReference>
<evidence type="ECO:0000256" key="3">
    <source>
        <dbReference type="ARBA" id="ARBA00012154"/>
    </source>
</evidence>
<dbReference type="InterPro" id="IPR023000">
    <property type="entry name" value="Shikimate_kinase_CS"/>
</dbReference>
<keyword evidence="11" id="KW-0479">Metal-binding</keyword>
<dbReference type="Proteomes" id="UP000006798">
    <property type="component" value="Chromosome 1"/>
</dbReference>
<comment type="catalytic activity">
    <reaction evidence="10 11">
        <text>shikimate + ATP = 3-phosphoshikimate + ADP + H(+)</text>
        <dbReference type="Rhea" id="RHEA:13121"/>
        <dbReference type="ChEBI" id="CHEBI:15378"/>
        <dbReference type="ChEBI" id="CHEBI:30616"/>
        <dbReference type="ChEBI" id="CHEBI:36208"/>
        <dbReference type="ChEBI" id="CHEBI:145989"/>
        <dbReference type="ChEBI" id="CHEBI:456216"/>
        <dbReference type="EC" id="2.7.1.71"/>
    </reaction>
</comment>
<evidence type="ECO:0000256" key="9">
    <source>
        <dbReference type="ARBA" id="ARBA00023141"/>
    </source>
</evidence>
<dbReference type="EC" id="2.7.1.71" evidence="3 11"/>
<feature type="compositionally biased region" description="Polar residues" evidence="12">
    <location>
        <begin position="53"/>
        <end position="62"/>
    </location>
</feature>
<evidence type="ECO:0000256" key="11">
    <source>
        <dbReference type="HAMAP-Rule" id="MF_00109"/>
    </source>
</evidence>
<dbReference type="GO" id="GO:0004765">
    <property type="term" value="F:shikimate kinase activity"/>
    <property type="evidence" value="ECO:0007669"/>
    <property type="project" value="UniProtKB-UniRule"/>
</dbReference>
<feature type="binding site" evidence="11">
    <location>
        <begin position="99"/>
        <end position="104"/>
    </location>
    <ligand>
        <name>ATP</name>
        <dbReference type="ChEBI" id="CHEBI:30616"/>
    </ligand>
</feature>
<evidence type="ECO:0000313" key="13">
    <source>
        <dbReference type="EMBL" id="AEI78679.1"/>
    </source>
</evidence>
<dbReference type="GO" id="GO:0000287">
    <property type="term" value="F:magnesium ion binding"/>
    <property type="evidence" value="ECO:0007669"/>
    <property type="project" value="UniProtKB-UniRule"/>
</dbReference>
<dbReference type="InterPro" id="IPR027417">
    <property type="entry name" value="P-loop_NTPase"/>
</dbReference>
<feature type="compositionally biased region" description="Low complexity" evidence="12">
    <location>
        <begin position="268"/>
        <end position="277"/>
    </location>
</feature>
<dbReference type="EMBL" id="CP002877">
    <property type="protein sequence ID" value="AEI78679.1"/>
    <property type="molecule type" value="Genomic_DNA"/>
</dbReference>
<dbReference type="GO" id="GO:0005829">
    <property type="term" value="C:cytosol"/>
    <property type="evidence" value="ECO:0007669"/>
    <property type="project" value="TreeGrafter"/>
</dbReference>
<keyword evidence="9 11" id="KW-0057">Aromatic amino acid biosynthesis</keyword>
<feature type="compositionally biased region" description="Basic residues" evidence="12">
    <location>
        <begin position="1"/>
        <end position="10"/>
    </location>
</feature>
<dbReference type="GO" id="GO:0008652">
    <property type="term" value="P:amino acid biosynthetic process"/>
    <property type="evidence" value="ECO:0007669"/>
    <property type="project" value="UniProtKB-KW"/>
</dbReference>
<feature type="binding site" evidence="11">
    <location>
        <position position="103"/>
    </location>
    <ligand>
        <name>Mg(2+)</name>
        <dbReference type="ChEBI" id="CHEBI:18420"/>
    </ligand>
</feature>